<dbReference type="EMBL" id="SPHZ02000008">
    <property type="protein sequence ID" value="KAF0904312.1"/>
    <property type="molecule type" value="Genomic_DNA"/>
</dbReference>
<protein>
    <submittedName>
        <fullName evidence="1">Uncharacterized protein</fullName>
    </submittedName>
</protein>
<accession>A0A6G1CW38</accession>
<gene>
    <name evidence="1" type="ORF">E2562_033280</name>
</gene>
<sequence>MAVEDRARAVAACGDAHHLVVDGMPASSRRLSSSRSTSPWQPFVFLDLLHLFLERSIYITFVSIPQSRAATTRPTSIYGCAVGPTSIRVDDATVNCVVPPLTRIPSVIPTSIRVTGVIRDYSWHFKVTTHSHMCYSAGLVIRIWRPEASGDGGTGGGVEGGKAV</sequence>
<comment type="caution">
    <text evidence="1">The sequence shown here is derived from an EMBL/GenBank/DDBJ whole genome shotgun (WGS) entry which is preliminary data.</text>
</comment>
<proteinExistence type="predicted"/>
<dbReference type="Proteomes" id="UP000479710">
    <property type="component" value="Unassembled WGS sequence"/>
</dbReference>
<name>A0A6G1CW38_9ORYZ</name>
<dbReference type="AlphaFoldDB" id="A0A6G1CW38"/>
<evidence type="ECO:0000313" key="1">
    <source>
        <dbReference type="EMBL" id="KAF0904312.1"/>
    </source>
</evidence>
<evidence type="ECO:0000313" key="2">
    <source>
        <dbReference type="Proteomes" id="UP000479710"/>
    </source>
</evidence>
<reference evidence="1 2" key="1">
    <citation type="submission" date="2019-11" db="EMBL/GenBank/DDBJ databases">
        <title>Whole genome sequence of Oryza granulata.</title>
        <authorList>
            <person name="Li W."/>
        </authorList>
    </citation>
    <scope>NUCLEOTIDE SEQUENCE [LARGE SCALE GENOMIC DNA]</scope>
    <source>
        <strain evidence="2">cv. Menghai</strain>
        <tissue evidence="1">Leaf</tissue>
    </source>
</reference>
<keyword evidence="2" id="KW-1185">Reference proteome</keyword>
<organism evidence="1 2">
    <name type="scientific">Oryza meyeriana var. granulata</name>
    <dbReference type="NCBI Taxonomy" id="110450"/>
    <lineage>
        <taxon>Eukaryota</taxon>
        <taxon>Viridiplantae</taxon>
        <taxon>Streptophyta</taxon>
        <taxon>Embryophyta</taxon>
        <taxon>Tracheophyta</taxon>
        <taxon>Spermatophyta</taxon>
        <taxon>Magnoliopsida</taxon>
        <taxon>Liliopsida</taxon>
        <taxon>Poales</taxon>
        <taxon>Poaceae</taxon>
        <taxon>BOP clade</taxon>
        <taxon>Oryzoideae</taxon>
        <taxon>Oryzeae</taxon>
        <taxon>Oryzinae</taxon>
        <taxon>Oryza</taxon>
        <taxon>Oryza meyeriana</taxon>
    </lineage>
</organism>